<dbReference type="InterPro" id="IPR036688">
    <property type="entry name" value="MoeA_C_domain_IV_sf"/>
</dbReference>
<dbReference type="SMART" id="SM00852">
    <property type="entry name" value="MoCF_biosynth"/>
    <property type="match status" value="1"/>
</dbReference>
<keyword evidence="1" id="KW-0479">Metal-binding</keyword>
<feature type="domain" description="MoaB/Mog" evidence="2">
    <location>
        <begin position="28"/>
        <end position="166"/>
    </location>
</feature>
<comment type="caution">
    <text evidence="3">The sequence shown here is derived from an EMBL/GenBank/DDBJ whole genome shotgun (WGS) entry which is preliminary data.</text>
</comment>
<name>A0A424YHH0_9FIRM</name>
<dbReference type="Proteomes" id="UP000285138">
    <property type="component" value="Unassembled WGS sequence"/>
</dbReference>
<dbReference type="Gene3D" id="3.90.105.10">
    <property type="entry name" value="Molybdopterin biosynthesis moea protein, domain 2"/>
    <property type="match status" value="1"/>
</dbReference>
<comment type="cofactor">
    <cofactor evidence="1">
        <name>Mg(2+)</name>
        <dbReference type="ChEBI" id="CHEBI:18420"/>
    </cofactor>
</comment>
<comment type="similarity">
    <text evidence="1">Belongs to the MoeA family.</text>
</comment>
<dbReference type="SUPFAM" id="SSF53218">
    <property type="entry name" value="Molybdenum cofactor biosynthesis proteins"/>
    <property type="match status" value="1"/>
</dbReference>
<dbReference type="InterPro" id="IPR001453">
    <property type="entry name" value="MoaB/Mog_dom"/>
</dbReference>
<comment type="pathway">
    <text evidence="1">Cofactor biosynthesis; molybdopterin biosynthesis.</text>
</comment>
<dbReference type="Gene3D" id="3.40.980.10">
    <property type="entry name" value="MoaB/Mog-like domain"/>
    <property type="match status" value="1"/>
</dbReference>
<keyword evidence="1" id="KW-0460">Magnesium</keyword>
<protein>
    <recommendedName>
        <fullName evidence="1">Molybdopterin molybdenumtransferase</fullName>
        <ecNumber evidence="1">2.10.1.1</ecNumber>
    </recommendedName>
</protein>
<dbReference type="SUPFAM" id="SSF63867">
    <property type="entry name" value="MoeA C-terminal domain-like"/>
    <property type="match status" value="1"/>
</dbReference>
<dbReference type="GO" id="GO:0005829">
    <property type="term" value="C:cytosol"/>
    <property type="evidence" value="ECO:0007669"/>
    <property type="project" value="TreeGrafter"/>
</dbReference>
<comment type="function">
    <text evidence="1">Catalyzes the insertion of molybdate into adenylated molybdopterin with the concomitant release of AMP.</text>
</comment>
<dbReference type="Pfam" id="PF00994">
    <property type="entry name" value="MoCF_biosynth"/>
    <property type="match status" value="1"/>
</dbReference>
<dbReference type="GO" id="GO:0006777">
    <property type="term" value="P:Mo-molybdopterin cofactor biosynthetic process"/>
    <property type="evidence" value="ECO:0007669"/>
    <property type="project" value="UniProtKB-UniRule"/>
</dbReference>
<dbReference type="UniPathway" id="UPA00344"/>
<reference evidence="3 4" key="1">
    <citation type="submission" date="2018-08" db="EMBL/GenBank/DDBJ databases">
        <title>The metabolism and importance of syntrophic acetate oxidation coupled to methane or sulfide production in haloalkaline environments.</title>
        <authorList>
            <person name="Timmers P.H.A."/>
            <person name="Vavourakis C.D."/>
            <person name="Sorokin D.Y."/>
            <person name="Sinninghe Damste J.S."/>
            <person name="Muyzer G."/>
            <person name="Stams A.J.M."/>
            <person name="Plugge C.M."/>
        </authorList>
    </citation>
    <scope>NUCLEOTIDE SEQUENCE [LARGE SCALE GENOMIC DNA]</scope>
    <source>
        <strain evidence="3">MSAO_Bac1</strain>
    </source>
</reference>
<gene>
    <name evidence="3" type="ORF">D5R97_02055</name>
</gene>
<proteinExistence type="inferred from homology"/>
<accession>A0A424YHH0</accession>
<keyword evidence="1" id="KW-0808">Transferase</keyword>
<dbReference type="Gene3D" id="2.40.340.10">
    <property type="entry name" value="MoeA, C-terminal, domain IV"/>
    <property type="match status" value="1"/>
</dbReference>
<dbReference type="PANTHER" id="PTHR10192:SF5">
    <property type="entry name" value="GEPHYRIN"/>
    <property type="match status" value="1"/>
</dbReference>
<evidence type="ECO:0000313" key="3">
    <source>
        <dbReference type="EMBL" id="RQD77572.1"/>
    </source>
</evidence>
<evidence type="ECO:0000256" key="1">
    <source>
        <dbReference type="RuleBase" id="RU365090"/>
    </source>
</evidence>
<dbReference type="EMBL" id="QZAA01000063">
    <property type="protein sequence ID" value="RQD77572.1"/>
    <property type="molecule type" value="Genomic_DNA"/>
</dbReference>
<dbReference type="GO" id="GO:0046872">
    <property type="term" value="F:metal ion binding"/>
    <property type="evidence" value="ECO:0007669"/>
    <property type="project" value="UniProtKB-UniRule"/>
</dbReference>
<dbReference type="AlphaFoldDB" id="A0A424YHH0"/>
<dbReference type="EC" id="2.10.1.1" evidence="1"/>
<dbReference type="InterPro" id="IPR038987">
    <property type="entry name" value="MoeA-like"/>
</dbReference>
<organism evidence="3 4">
    <name type="scientific">Candidatus Syntrophonatronum acetioxidans</name>
    <dbReference type="NCBI Taxonomy" id="1795816"/>
    <lineage>
        <taxon>Bacteria</taxon>
        <taxon>Bacillati</taxon>
        <taxon>Bacillota</taxon>
        <taxon>Clostridia</taxon>
        <taxon>Eubacteriales</taxon>
        <taxon>Syntrophomonadaceae</taxon>
        <taxon>Candidatus Syntrophonatronum</taxon>
    </lineage>
</organism>
<keyword evidence="1" id="KW-0500">Molybdenum</keyword>
<dbReference type="GO" id="GO:0061599">
    <property type="term" value="F:molybdopterin molybdotransferase activity"/>
    <property type="evidence" value="ECO:0007669"/>
    <property type="project" value="UniProtKB-UniRule"/>
</dbReference>
<sequence>MPVRSGEMVLLALAGKKKVKLYSPPRVGILVTGEEVVNIEEDPGHGKIRNTNGYMLVGQTKEKGGIPYFLGLAGDSIKEIAGVIEKNLPHLDVVVTTGGAGGGDFDLIEEVFSSLGASILFRQLFIKPGHFTLGACKKDKLFLGLSGSPAGVFVSFELLAAPLLRRMQGLKGDEKNLEEARLKGYIKGPFPQDSYLKGVSYLEKGALKVEAKRAGITSFAGVNTLIYIPRGKGPFQEGDRVRVIPLKGFTG</sequence>
<comment type="catalytic activity">
    <reaction evidence="1">
        <text>adenylyl-molybdopterin + molybdate = Mo-molybdopterin + AMP + H(+)</text>
        <dbReference type="Rhea" id="RHEA:35047"/>
        <dbReference type="ChEBI" id="CHEBI:15378"/>
        <dbReference type="ChEBI" id="CHEBI:36264"/>
        <dbReference type="ChEBI" id="CHEBI:62727"/>
        <dbReference type="ChEBI" id="CHEBI:71302"/>
        <dbReference type="ChEBI" id="CHEBI:456215"/>
    </reaction>
</comment>
<dbReference type="PANTHER" id="PTHR10192">
    <property type="entry name" value="MOLYBDOPTERIN BIOSYNTHESIS PROTEIN"/>
    <property type="match status" value="1"/>
</dbReference>
<keyword evidence="1" id="KW-0501">Molybdenum cofactor biosynthesis</keyword>
<dbReference type="InterPro" id="IPR036425">
    <property type="entry name" value="MoaB/Mog-like_dom_sf"/>
</dbReference>
<evidence type="ECO:0000259" key="2">
    <source>
        <dbReference type="SMART" id="SM00852"/>
    </source>
</evidence>
<evidence type="ECO:0000313" key="4">
    <source>
        <dbReference type="Proteomes" id="UP000285138"/>
    </source>
</evidence>